<name>A0ACB5SXH0_AMBMO</name>
<dbReference type="Proteomes" id="UP001165064">
    <property type="component" value="Unassembled WGS sequence"/>
</dbReference>
<organism evidence="1 2">
    <name type="scientific">Ambrosiozyma monospora</name>
    <name type="common">Yeast</name>
    <name type="synonym">Endomycopsis monosporus</name>
    <dbReference type="NCBI Taxonomy" id="43982"/>
    <lineage>
        <taxon>Eukaryota</taxon>
        <taxon>Fungi</taxon>
        <taxon>Dikarya</taxon>
        <taxon>Ascomycota</taxon>
        <taxon>Saccharomycotina</taxon>
        <taxon>Pichiomycetes</taxon>
        <taxon>Pichiales</taxon>
        <taxon>Pichiaceae</taxon>
        <taxon>Ambrosiozyma</taxon>
    </lineage>
</organism>
<reference evidence="1" key="1">
    <citation type="submission" date="2023-04" db="EMBL/GenBank/DDBJ databases">
        <title>Ambrosiozyma monospora NBRC 10751.</title>
        <authorList>
            <person name="Ichikawa N."/>
            <person name="Sato H."/>
            <person name="Tonouchi N."/>
        </authorList>
    </citation>
    <scope>NUCLEOTIDE SEQUENCE</scope>
    <source>
        <strain evidence="1">NBRC 10751</strain>
    </source>
</reference>
<dbReference type="EMBL" id="BSXS01001401">
    <property type="protein sequence ID" value="GME76075.1"/>
    <property type="molecule type" value="Genomic_DNA"/>
</dbReference>
<gene>
    <name evidence="1" type="ORF">Amon02_000243600</name>
</gene>
<comment type="caution">
    <text evidence="1">The sequence shown here is derived from an EMBL/GenBank/DDBJ whole genome shotgun (WGS) entry which is preliminary data.</text>
</comment>
<evidence type="ECO:0000313" key="2">
    <source>
        <dbReference type="Proteomes" id="UP001165064"/>
    </source>
</evidence>
<keyword evidence="2" id="KW-1185">Reference proteome</keyword>
<evidence type="ECO:0000313" key="1">
    <source>
        <dbReference type="EMBL" id="GME76075.1"/>
    </source>
</evidence>
<sequence>MTRLWNLSKSLKKGQKDSNDSNNTKLTVSRTSNSSSSNNNNLNRFNTNNASSSSSSSYQLQLESMATTISTHKNSYDPIKYKDRHSYIPYIESCEDDPEAIKFNRILSLLPLDESLEIILSIMENVCYLSDIIEFMDLNCLSFSNQPTIHDDLDSHEEISTRLQQFHEIIPISHPHPIPQSNGSIARIKSRQSGTSSGAGGIANPQETFTSSPLASNDASQNNIASSSNHQPDKQQFQLQQQLHKQQRFSTSKSTTTITQLLIRLLSSPTSSNKRTKQPIVIKLNQKSGYFELIIGLIPGSVDQYSKKFQKLVDFIDINHQQLQNRTKNQQQLKYWLILDYWNVKLVGLRLNGKLRKSFGILLRGCEKLSFFQIGDSKDFYGFEVDPSYGYGSSVGSGQISQAPSWFSKIVELETCDLDDIPIVDFQKMSGSLKKWSIVINHPLQLVQSNFSFHSPSRTHAQNTAGRRGADGTSALETQFQFAQIMMANSRLSEFCLRIEVFEQNPELDQGLSDLIIKYFRHHHSRSSSRSHSHSHSGQSNTISNRPTVFRIKLVDCFQLKQSWSIKQFISNFGKLIKIFSSNSNSTEVGNSRVVKFEIYGFKIFDRDCEVLIFDWCAGLLAADISFDFDFDPNAVDCGYLGYGPSARNTSVVTTNTTPSMNSGRSSGSTKNMKKPFHYQNHTLQKLHLTNLKKIPVLQFSSFAQINFIQLTSIKLTSSILENLLLCLKLETLILEDVFFVFENGGGTGSKFVVELPQSLKRFELIRLSRTVVSCPVFKFGDSNRLNGGRRSPGKAIDVGSMAGRGLRRARFDIGCSISQKFVDDLTNCSNGGDTLNELELSQKI</sequence>
<proteinExistence type="predicted"/>
<accession>A0ACB5SXH0</accession>
<protein>
    <submittedName>
        <fullName evidence="1">Unnamed protein product</fullName>
    </submittedName>
</protein>